<gene>
    <name evidence="2" type="ORF">MNBD_ALPHA11-1957</name>
</gene>
<keyword evidence="1" id="KW-0812">Transmembrane</keyword>
<evidence type="ECO:0000256" key="1">
    <source>
        <dbReference type="SAM" id="Phobius"/>
    </source>
</evidence>
<reference evidence="2" key="1">
    <citation type="submission" date="2018-06" db="EMBL/GenBank/DDBJ databases">
        <authorList>
            <person name="Zhirakovskaya E."/>
        </authorList>
    </citation>
    <scope>NUCLEOTIDE SEQUENCE</scope>
</reference>
<keyword evidence="1" id="KW-1133">Transmembrane helix</keyword>
<proteinExistence type="predicted"/>
<sequence>MSFFVPEDYCENKAGWGEQMNFMKTEYITGARLNNFFAGSRVNNFFAGLRANVSYIGIAGIAGLVLLGGGYTWVSNLSGPSGYAADSILNLDVILAIDEDDNIQVFGPQISSDSQAKIAANAVDKPASGEIFEFRLPAGLPTPVEELPLVADSRLYSAANQQQVSPEQASAAQGFWDLENETTRLKPSYSAETAMELLQSDASTLTASTMDIRGVSGKTSELVAPIPAVLSFDARIIRQTANVSVSNPQIAIASGLVPTTSAPVPNLPVGTGAQSAGPSQPRTIEQVLADPIRSANELLKSWQQLREQTAHEFGKLSWGQ</sequence>
<dbReference type="AlphaFoldDB" id="A0A3B0U9J0"/>
<dbReference type="EMBL" id="UOEQ01000576">
    <property type="protein sequence ID" value="VAW25033.1"/>
    <property type="molecule type" value="Genomic_DNA"/>
</dbReference>
<name>A0A3B0U9J0_9ZZZZ</name>
<accession>A0A3B0U9J0</accession>
<evidence type="ECO:0000313" key="2">
    <source>
        <dbReference type="EMBL" id="VAW25033.1"/>
    </source>
</evidence>
<protein>
    <submittedName>
        <fullName evidence="2">Uncharacterized protein</fullName>
    </submittedName>
</protein>
<keyword evidence="1" id="KW-0472">Membrane</keyword>
<organism evidence="2">
    <name type="scientific">hydrothermal vent metagenome</name>
    <dbReference type="NCBI Taxonomy" id="652676"/>
    <lineage>
        <taxon>unclassified sequences</taxon>
        <taxon>metagenomes</taxon>
        <taxon>ecological metagenomes</taxon>
    </lineage>
</organism>
<feature type="transmembrane region" description="Helical" evidence="1">
    <location>
        <begin position="53"/>
        <end position="74"/>
    </location>
</feature>